<organism evidence="14 15">
    <name type="scientific">Malus baccata</name>
    <name type="common">Siberian crab apple</name>
    <name type="synonym">Pyrus baccata</name>
    <dbReference type="NCBI Taxonomy" id="106549"/>
    <lineage>
        <taxon>Eukaryota</taxon>
        <taxon>Viridiplantae</taxon>
        <taxon>Streptophyta</taxon>
        <taxon>Embryophyta</taxon>
        <taxon>Tracheophyta</taxon>
        <taxon>Spermatophyta</taxon>
        <taxon>Magnoliopsida</taxon>
        <taxon>eudicotyledons</taxon>
        <taxon>Gunneridae</taxon>
        <taxon>Pentapetalae</taxon>
        <taxon>rosids</taxon>
        <taxon>fabids</taxon>
        <taxon>Rosales</taxon>
        <taxon>Rosaceae</taxon>
        <taxon>Amygdaloideae</taxon>
        <taxon>Maleae</taxon>
        <taxon>Malus</taxon>
    </lineage>
</organism>
<dbReference type="CDD" id="cd00010">
    <property type="entry name" value="AAI_LTSS"/>
    <property type="match status" value="1"/>
</dbReference>
<dbReference type="AlphaFoldDB" id="A0A540KIW6"/>
<keyword evidence="15" id="KW-1185">Reference proteome</keyword>
<evidence type="ECO:0000259" key="13">
    <source>
        <dbReference type="Pfam" id="PF14368"/>
    </source>
</evidence>
<dbReference type="PANTHER" id="PTHR33044">
    <property type="entry name" value="BIFUNCTIONAL INHIBITOR/LIPID-TRANSFER PROTEIN/SEED STORAGE 2S ALBUMIN SUPERFAMILY PROTEIN-RELATED"/>
    <property type="match status" value="1"/>
</dbReference>
<dbReference type="Gene3D" id="1.10.110.10">
    <property type="entry name" value="Plant lipid-transfer and hydrophobic proteins"/>
    <property type="match status" value="1"/>
</dbReference>
<keyword evidence="9" id="KW-1015">Disulfide bond</keyword>
<feature type="signal peptide" evidence="12">
    <location>
        <begin position="1"/>
        <end position="26"/>
    </location>
</feature>
<evidence type="ECO:0000256" key="6">
    <source>
        <dbReference type="ARBA" id="ARBA00022622"/>
    </source>
</evidence>
<dbReference type="InterPro" id="IPR016140">
    <property type="entry name" value="Bifunc_inhib/LTP/seed_store"/>
</dbReference>
<keyword evidence="6" id="KW-0336">GPI-anchor</keyword>
<evidence type="ECO:0000256" key="12">
    <source>
        <dbReference type="SAM" id="SignalP"/>
    </source>
</evidence>
<evidence type="ECO:0000256" key="2">
    <source>
        <dbReference type="ARBA" id="ARBA00004609"/>
    </source>
</evidence>
<comment type="caution">
    <text evidence="14">The sequence shown here is derived from an EMBL/GenBank/DDBJ whole genome shotgun (WGS) entry which is preliminary data.</text>
</comment>
<evidence type="ECO:0000256" key="10">
    <source>
        <dbReference type="ARBA" id="ARBA00023180"/>
    </source>
</evidence>
<accession>A0A540KIW6</accession>
<keyword evidence="7 12" id="KW-0732">Signal</keyword>
<keyword evidence="8" id="KW-0446">Lipid-binding</keyword>
<dbReference type="GO" id="GO:0008289">
    <property type="term" value="F:lipid binding"/>
    <property type="evidence" value="ECO:0007669"/>
    <property type="project" value="UniProtKB-KW"/>
</dbReference>
<reference evidence="14 15" key="1">
    <citation type="journal article" date="2019" name="G3 (Bethesda)">
        <title>Sequencing of a Wild Apple (Malus baccata) Genome Unravels the Differences Between Cultivated and Wild Apple Species Regarding Disease Resistance and Cold Tolerance.</title>
        <authorList>
            <person name="Chen X."/>
        </authorList>
    </citation>
    <scope>NUCLEOTIDE SEQUENCE [LARGE SCALE GENOMIC DNA]</scope>
    <source>
        <strain evidence="15">cv. Shandingzi</strain>
        <tissue evidence="14">Leaves</tissue>
    </source>
</reference>
<evidence type="ECO:0000313" key="15">
    <source>
        <dbReference type="Proteomes" id="UP000315295"/>
    </source>
</evidence>
<keyword evidence="5" id="KW-1003">Cell membrane</keyword>
<dbReference type="Pfam" id="PF14368">
    <property type="entry name" value="LTP_2"/>
    <property type="match status" value="1"/>
</dbReference>
<comment type="function">
    <text evidence="1">Plant non-specific lipid-transfer proteins transfer phospholipids as well as galactolipids across membranes. May play a role in wax or cutin deposition in the cell walls of expanding epidermal cells and certain secretory tissues.</text>
</comment>
<evidence type="ECO:0000256" key="7">
    <source>
        <dbReference type="ARBA" id="ARBA00022729"/>
    </source>
</evidence>
<feature type="chain" id="PRO_5021909501" description="Bifunctional inhibitor/plant lipid transfer protein/seed storage helical domain-containing protein" evidence="12">
    <location>
        <begin position="27"/>
        <end position="104"/>
    </location>
</feature>
<dbReference type="STRING" id="106549.A0A540KIW6"/>
<evidence type="ECO:0000256" key="3">
    <source>
        <dbReference type="ARBA" id="ARBA00009748"/>
    </source>
</evidence>
<feature type="domain" description="Bifunctional inhibitor/plant lipid transfer protein/seed storage helical" evidence="13">
    <location>
        <begin position="27"/>
        <end position="98"/>
    </location>
</feature>
<dbReference type="GO" id="GO:0098552">
    <property type="term" value="C:side of membrane"/>
    <property type="evidence" value="ECO:0007669"/>
    <property type="project" value="UniProtKB-KW"/>
</dbReference>
<sequence>MGAATRVWMSTVVMVMAVLLFGLGDCAAPAPAVDCSSLILNMADCLSFVSNGNTDTKLAETCCSGLKTVLKANASCLCETFKSSAQLGVVITKGIALPAAKVNH</sequence>
<dbReference type="InterPro" id="IPR043325">
    <property type="entry name" value="LTSS"/>
</dbReference>
<evidence type="ECO:0000256" key="5">
    <source>
        <dbReference type="ARBA" id="ARBA00022475"/>
    </source>
</evidence>
<dbReference type="EMBL" id="VIEB01001218">
    <property type="protein sequence ID" value="TQD74110.1"/>
    <property type="molecule type" value="Genomic_DNA"/>
</dbReference>
<dbReference type="Proteomes" id="UP000315295">
    <property type="component" value="Unassembled WGS sequence"/>
</dbReference>
<dbReference type="SUPFAM" id="SSF47699">
    <property type="entry name" value="Bifunctional inhibitor/lipid-transfer protein/seed storage 2S albumin"/>
    <property type="match status" value="1"/>
</dbReference>
<dbReference type="GO" id="GO:0005886">
    <property type="term" value="C:plasma membrane"/>
    <property type="evidence" value="ECO:0007669"/>
    <property type="project" value="UniProtKB-SubCell"/>
</dbReference>
<name>A0A540KIW6_MALBA</name>
<evidence type="ECO:0000256" key="4">
    <source>
        <dbReference type="ARBA" id="ARBA00022448"/>
    </source>
</evidence>
<gene>
    <name evidence="14" type="ORF">C1H46_040361</name>
</gene>
<keyword evidence="11" id="KW-0449">Lipoprotein</keyword>
<proteinExistence type="inferred from homology"/>
<keyword evidence="4" id="KW-0813">Transport</keyword>
<comment type="similarity">
    <text evidence="3">Belongs to the plant LTP family.</text>
</comment>
<comment type="subcellular location">
    <subcellularLocation>
        <location evidence="2">Cell membrane</location>
        <topology evidence="2">Lipid-anchor</topology>
        <topology evidence="2">GPI-anchor</topology>
    </subcellularLocation>
</comment>
<evidence type="ECO:0000256" key="11">
    <source>
        <dbReference type="ARBA" id="ARBA00023288"/>
    </source>
</evidence>
<protein>
    <recommendedName>
        <fullName evidence="13">Bifunctional inhibitor/plant lipid transfer protein/seed storage helical domain-containing protein</fullName>
    </recommendedName>
</protein>
<evidence type="ECO:0000256" key="9">
    <source>
        <dbReference type="ARBA" id="ARBA00023157"/>
    </source>
</evidence>
<evidence type="ECO:0000313" key="14">
    <source>
        <dbReference type="EMBL" id="TQD74110.1"/>
    </source>
</evidence>
<dbReference type="InterPro" id="IPR036312">
    <property type="entry name" value="Bifun_inhib/LTP/seed_sf"/>
</dbReference>
<keyword evidence="6" id="KW-0472">Membrane</keyword>
<evidence type="ECO:0000256" key="8">
    <source>
        <dbReference type="ARBA" id="ARBA00023121"/>
    </source>
</evidence>
<keyword evidence="10" id="KW-0325">Glycoprotein</keyword>
<evidence type="ECO:0000256" key="1">
    <source>
        <dbReference type="ARBA" id="ARBA00003211"/>
    </source>
</evidence>